<feature type="compositionally biased region" description="Low complexity" evidence="1">
    <location>
        <begin position="339"/>
        <end position="354"/>
    </location>
</feature>
<protein>
    <submittedName>
        <fullName evidence="2">Uncharacterized protein</fullName>
    </submittedName>
</protein>
<feature type="region of interest" description="Disordered" evidence="1">
    <location>
        <begin position="759"/>
        <end position="800"/>
    </location>
</feature>
<feature type="compositionally biased region" description="Polar residues" evidence="1">
    <location>
        <begin position="552"/>
        <end position="577"/>
    </location>
</feature>
<feature type="compositionally biased region" description="Polar residues" evidence="1">
    <location>
        <begin position="812"/>
        <end position="839"/>
    </location>
</feature>
<feature type="compositionally biased region" description="Polar residues" evidence="1">
    <location>
        <begin position="455"/>
        <end position="468"/>
    </location>
</feature>
<evidence type="ECO:0000313" key="2">
    <source>
        <dbReference type="EMBL" id="ULT84462.1"/>
    </source>
</evidence>
<feature type="compositionally biased region" description="Polar residues" evidence="1">
    <location>
        <begin position="322"/>
        <end position="335"/>
    </location>
</feature>
<dbReference type="Proteomes" id="UP000827892">
    <property type="component" value="Chromosome X"/>
</dbReference>
<feature type="region of interest" description="Disordered" evidence="1">
    <location>
        <begin position="169"/>
        <end position="300"/>
    </location>
</feature>
<feature type="region of interest" description="Disordered" evidence="1">
    <location>
        <begin position="656"/>
        <end position="679"/>
    </location>
</feature>
<feature type="region of interest" description="Disordered" evidence="1">
    <location>
        <begin position="90"/>
        <end position="140"/>
    </location>
</feature>
<dbReference type="EMBL" id="CP090896">
    <property type="protein sequence ID" value="ULT84462.1"/>
    <property type="molecule type" value="Genomic_DNA"/>
</dbReference>
<evidence type="ECO:0000313" key="3">
    <source>
        <dbReference type="Proteomes" id="UP000827892"/>
    </source>
</evidence>
<feature type="compositionally biased region" description="Low complexity" evidence="1">
    <location>
        <begin position="177"/>
        <end position="300"/>
    </location>
</feature>
<feature type="compositionally biased region" description="Low complexity" evidence="1">
    <location>
        <begin position="664"/>
        <end position="678"/>
    </location>
</feature>
<feature type="compositionally biased region" description="Gly residues" evidence="1">
    <location>
        <begin position="443"/>
        <end position="453"/>
    </location>
</feature>
<evidence type="ECO:0000256" key="1">
    <source>
        <dbReference type="SAM" id="MobiDB-lite"/>
    </source>
</evidence>
<dbReference type="AlphaFoldDB" id="A0AAE8ZTG7"/>
<sequence>MNILLNYCNILISIKYVSPGCLSQCVNCAPQPTYQYVLNVPSNYVQVPSNRSPCCVPTSNVQTIQSARAFTNGAQGSQVIMYYNGQRVVSDVQPQQQQQPQGSNFNQATNNYQNPGPIPSYQTGYDQDNQNQNQTGYYPNNLNGGVVAGGATTGTVVIGGVTQTHTGPGINAGGNVGNPNPNINAGGNVGGQNQNQNQFQNNDPNINAGGNVGGQNQNQNQNQFQNPNDPYQNQPNFNTGGVVGGQNQNSAQYQGPDGQYQYQNQDQNAGGNFNNQQYQNQNMNAGGYLDNQNQGQFQDQNQGQFQGSTLALAGGEVGYQPFTPSGNTDYNNGAQSGAYDQQNQQGPQGQYQQNQNDQQVIYPSGGVVPGGAVAGSSYNSPNSGYVNSQVQPQTYPTQVVTGGAVPNQNVQQQPDVNTQYQDQMNQQNQQNMGGQQGAQGNNFGQGGQQGGVFVGSTTPQQGQQFTSAPNNQFQQVTQGQQGQQEFTNQPQQGDFNNQNQGGFTSTPGYQQGDFLTEGSGNEENEFLGGQQQQFTTFPQFQNGQFQDGQQGYTDNTLTPPIDSAQNDNSQQFTQTPSTPSPIPVIYPIPGAGQTQPPQQQVQQSQDQNQQFQQTQAPQQQEFQQPQDQNQQFQQTQPPFQATTVFPGTTPYPVIYPVPSAGQETTQTPFPQQPSTISSNQDEFGVSWQSQNDSAFETTTQIQTPSFVPVPVPMNSGNVPMESSATPVPIQNDFGTDPVTGTTNGQFIGGVQGNQFQSTTPTTNFNNNGQSSTGPITGMPVTNDNMNQAGFSSTMDPNMPQAQYPSQQEILAATGQQADQSSGANMASTPAPQFPSQQELGATVQQNQNTQPTPAPQFPVQQNLGATTQNNNFQDGSTQQAGANAQFPSQQELLQRDQQNSGANNQNVNDSAFTPVYGDMNTPYGRYASTTAVKASSNPQFDQPTADQQQSLNSAGTSFKVMFATFFMVFLW</sequence>
<feature type="region of interest" description="Disordered" evidence="1">
    <location>
        <begin position="316"/>
        <end position="354"/>
    </location>
</feature>
<feature type="region of interest" description="Disordered" evidence="1">
    <location>
        <begin position="426"/>
        <end position="525"/>
    </location>
</feature>
<reference evidence="2 3" key="1">
    <citation type="submission" date="2022-05" db="EMBL/GenBank/DDBJ databases">
        <title>Chromosome-level reference genomes for two strains of Caenorhabditis briggsae: an improved platform for comparative genomics.</title>
        <authorList>
            <person name="Stevens L."/>
            <person name="Andersen E.C."/>
        </authorList>
    </citation>
    <scope>NUCLEOTIDE SEQUENCE [LARGE SCALE GENOMIC DNA]</scope>
    <source>
        <strain evidence="2">QX1410_ONT</strain>
        <tissue evidence="2">Whole-organism</tissue>
    </source>
</reference>
<organism evidence="2 3">
    <name type="scientific">Caenorhabditis briggsae</name>
    <dbReference type="NCBI Taxonomy" id="6238"/>
    <lineage>
        <taxon>Eukaryota</taxon>
        <taxon>Metazoa</taxon>
        <taxon>Ecdysozoa</taxon>
        <taxon>Nematoda</taxon>
        <taxon>Chromadorea</taxon>
        <taxon>Rhabditida</taxon>
        <taxon>Rhabditina</taxon>
        <taxon>Rhabditomorpha</taxon>
        <taxon>Rhabditoidea</taxon>
        <taxon>Rhabditidae</taxon>
        <taxon>Peloderinae</taxon>
        <taxon>Caenorhabditis</taxon>
    </lineage>
</organism>
<proteinExistence type="predicted"/>
<accession>A0AAE8ZTG7</accession>
<feature type="compositionally biased region" description="Low complexity" evidence="1">
    <location>
        <begin position="841"/>
        <end position="851"/>
    </location>
</feature>
<feature type="compositionally biased region" description="Low complexity" evidence="1">
    <location>
        <begin position="469"/>
        <end position="502"/>
    </location>
</feature>
<gene>
    <name evidence="2" type="ORF">L3Y34_013259</name>
</gene>
<feature type="compositionally biased region" description="Low complexity" evidence="1">
    <location>
        <begin position="426"/>
        <end position="442"/>
    </location>
</feature>
<feature type="compositionally biased region" description="Polar residues" evidence="1">
    <location>
        <begin position="858"/>
        <end position="911"/>
    </location>
</feature>
<feature type="region of interest" description="Disordered" evidence="1">
    <location>
        <begin position="541"/>
        <end position="635"/>
    </location>
</feature>
<feature type="compositionally biased region" description="Low complexity" evidence="1">
    <location>
        <begin position="541"/>
        <end position="551"/>
    </location>
</feature>
<name>A0AAE8ZTG7_CAEBR</name>
<feature type="compositionally biased region" description="Polar residues" evidence="1">
    <location>
        <begin position="102"/>
        <end position="140"/>
    </location>
</feature>
<feature type="compositionally biased region" description="Low complexity" evidence="1">
    <location>
        <begin position="593"/>
        <end position="635"/>
    </location>
</feature>
<feature type="region of interest" description="Disordered" evidence="1">
    <location>
        <begin position="812"/>
        <end position="916"/>
    </location>
</feature>